<dbReference type="InterPro" id="IPR007446">
    <property type="entry name" value="PilP"/>
</dbReference>
<gene>
    <name evidence="1" type="ORF">ABVT43_14295</name>
</gene>
<name>A0ABV2BWI3_9GAMM</name>
<dbReference type="PROSITE" id="PS51257">
    <property type="entry name" value="PROKAR_LIPOPROTEIN"/>
    <property type="match status" value="1"/>
</dbReference>
<sequence length="193" mass="21842">MMSIKMRDSSSRLLRLVSFAIMLVTTAILGGCAGNTDDLEEWVEKIKAQPPGRIKPMPQVKEYKPHDYSSAHLKSPFAELEPELEQQLTALHEGCDESARPDPSRRKEDLERYSLDSMEMVGIINNRDKRWGLVRMTAGPASGNVFHVKVGNYLGINHGQIMQIEEQQIEISTLVPDSKGCWERRKVYMALAE</sequence>
<dbReference type="Gene3D" id="2.30.30.830">
    <property type="match status" value="1"/>
</dbReference>
<dbReference type="Pfam" id="PF04351">
    <property type="entry name" value="PilP"/>
    <property type="match status" value="1"/>
</dbReference>
<evidence type="ECO:0000313" key="2">
    <source>
        <dbReference type="Proteomes" id="UP001548189"/>
    </source>
</evidence>
<dbReference type="Proteomes" id="UP001548189">
    <property type="component" value="Unassembled WGS sequence"/>
</dbReference>
<dbReference type="RefSeq" id="WP_353896894.1">
    <property type="nucleotide sequence ID" value="NZ_JBEVCJ010000020.1"/>
</dbReference>
<dbReference type="EMBL" id="JBEVCJ010000020">
    <property type="protein sequence ID" value="MET1256307.1"/>
    <property type="molecule type" value="Genomic_DNA"/>
</dbReference>
<dbReference type="PIRSF" id="PIRSF016481">
    <property type="entry name" value="Pilus_assembly_PilP"/>
    <property type="match status" value="1"/>
</dbReference>
<comment type="caution">
    <text evidence="1">The sequence shown here is derived from an EMBL/GenBank/DDBJ whole genome shotgun (WGS) entry which is preliminary data.</text>
</comment>
<organism evidence="1 2">
    <name type="scientific">Aliikangiella maris</name>
    <dbReference type="NCBI Taxonomy" id="3162458"/>
    <lineage>
        <taxon>Bacteria</taxon>
        <taxon>Pseudomonadati</taxon>
        <taxon>Pseudomonadota</taxon>
        <taxon>Gammaproteobacteria</taxon>
        <taxon>Oceanospirillales</taxon>
        <taxon>Pleioneaceae</taxon>
        <taxon>Aliikangiella</taxon>
    </lineage>
</organism>
<keyword evidence="2" id="KW-1185">Reference proteome</keyword>
<reference evidence="1 2" key="1">
    <citation type="submission" date="2024-06" db="EMBL/GenBank/DDBJ databases">
        <authorList>
            <person name="Li F."/>
        </authorList>
    </citation>
    <scope>NUCLEOTIDE SEQUENCE [LARGE SCALE GENOMIC DNA]</scope>
    <source>
        <strain evidence="1 2">GXAS 311</strain>
    </source>
</reference>
<protein>
    <submittedName>
        <fullName evidence="1">Pilus assembly protein PilP</fullName>
    </submittedName>
</protein>
<evidence type="ECO:0000313" key="1">
    <source>
        <dbReference type="EMBL" id="MET1256307.1"/>
    </source>
</evidence>
<accession>A0ABV2BWI3</accession>
<proteinExistence type="predicted"/>